<dbReference type="Pfam" id="PF14380">
    <property type="entry name" value="WAK_assoc"/>
    <property type="match status" value="1"/>
</dbReference>
<keyword evidence="5 14" id="KW-0732">Signal</keyword>
<reference evidence="17" key="1">
    <citation type="submission" date="2024-06" db="EMBL/GenBank/DDBJ databases">
        <authorList>
            <person name="Ryan C."/>
        </authorList>
    </citation>
    <scope>NUCLEOTIDE SEQUENCE [LARGE SCALE GENOMIC DNA]</scope>
</reference>
<keyword evidence="2" id="KW-0723">Serine/threonine-protein kinase</keyword>
<name>A0ABC9AFT2_9POAL</name>
<accession>A0ABC9AFT2</accession>
<feature type="binding site" evidence="12">
    <location>
        <position position="347"/>
    </location>
    <ligand>
        <name>ATP</name>
        <dbReference type="ChEBI" id="CHEBI:30616"/>
    </ligand>
</feature>
<proteinExistence type="predicted"/>
<evidence type="ECO:0000256" key="5">
    <source>
        <dbReference type="ARBA" id="ARBA00022729"/>
    </source>
</evidence>
<dbReference type="InterPro" id="IPR025287">
    <property type="entry name" value="WAK_GUB"/>
</dbReference>
<gene>
    <name evidence="16" type="ORF">URODEC1_LOCUS54319</name>
</gene>
<keyword evidence="7" id="KW-0418">Kinase</keyword>
<keyword evidence="3" id="KW-0808">Transferase</keyword>
<evidence type="ECO:0000313" key="17">
    <source>
        <dbReference type="Proteomes" id="UP001497457"/>
    </source>
</evidence>
<dbReference type="PROSITE" id="PS50011">
    <property type="entry name" value="PROTEIN_KINASE_DOM"/>
    <property type="match status" value="1"/>
</dbReference>
<dbReference type="SMART" id="SM00220">
    <property type="entry name" value="S_TKc"/>
    <property type="match status" value="1"/>
</dbReference>
<dbReference type="PANTHER" id="PTHR27009">
    <property type="entry name" value="RUST RESISTANCE KINASE LR10-RELATED"/>
    <property type="match status" value="1"/>
</dbReference>
<organism evidence="16 17">
    <name type="scientific">Urochloa decumbens</name>
    <dbReference type="NCBI Taxonomy" id="240449"/>
    <lineage>
        <taxon>Eukaryota</taxon>
        <taxon>Viridiplantae</taxon>
        <taxon>Streptophyta</taxon>
        <taxon>Embryophyta</taxon>
        <taxon>Tracheophyta</taxon>
        <taxon>Spermatophyta</taxon>
        <taxon>Magnoliopsida</taxon>
        <taxon>Liliopsida</taxon>
        <taxon>Poales</taxon>
        <taxon>Poaceae</taxon>
        <taxon>PACMAD clade</taxon>
        <taxon>Panicoideae</taxon>
        <taxon>Panicodae</taxon>
        <taxon>Paniceae</taxon>
        <taxon>Melinidinae</taxon>
        <taxon>Urochloa</taxon>
    </lineage>
</organism>
<protein>
    <recommendedName>
        <fullName evidence="15">Protein kinase domain-containing protein</fullName>
    </recommendedName>
</protein>
<dbReference type="Gene3D" id="1.10.510.10">
    <property type="entry name" value="Transferase(Phosphotransferase) domain 1"/>
    <property type="match status" value="1"/>
</dbReference>
<evidence type="ECO:0000256" key="2">
    <source>
        <dbReference type="ARBA" id="ARBA00022527"/>
    </source>
</evidence>
<keyword evidence="11" id="KW-0325">Glycoprotein</keyword>
<evidence type="ECO:0000256" key="8">
    <source>
        <dbReference type="ARBA" id="ARBA00022840"/>
    </source>
</evidence>
<evidence type="ECO:0000256" key="11">
    <source>
        <dbReference type="ARBA" id="ARBA00023180"/>
    </source>
</evidence>
<keyword evidence="8 12" id="KW-0067">ATP-binding</keyword>
<evidence type="ECO:0000256" key="1">
    <source>
        <dbReference type="ARBA" id="ARBA00004479"/>
    </source>
</evidence>
<keyword evidence="9 13" id="KW-1133">Transmembrane helix</keyword>
<dbReference type="Proteomes" id="UP001497457">
    <property type="component" value="Chromosome 20rd"/>
</dbReference>
<dbReference type="PROSITE" id="PS00108">
    <property type="entry name" value="PROTEIN_KINASE_ST"/>
    <property type="match status" value="1"/>
</dbReference>
<dbReference type="FunFam" id="1.10.510.10:FF:000590">
    <property type="entry name" value="PR5-like receptor kinase"/>
    <property type="match status" value="1"/>
</dbReference>
<evidence type="ECO:0000256" key="9">
    <source>
        <dbReference type="ARBA" id="ARBA00022989"/>
    </source>
</evidence>
<feature type="signal peptide" evidence="14">
    <location>
        <begin position="1"/>
        <end position="21"/>
    </location>
</feature>
<dbReference type="SUPFAM" id="SSF56112">
    <property type="entry name" value="Protein kinase-like (PK-like)"/>
    <property type="match status" value="1"/>
</dbReference>
<dbReference type="InterPro" id="IPR045874">
    <property type="entry name" value="LRK10/LRL21-25-like"/>
</dbReference>
<dbReference type="GO" id="GO:0004674">
    <property type="term" value="F:protein serine/threonine kinase activity"/>
    <property type="evidence" value="ECO:0007669"/>
    <property type="project" value="UniProtKB-KW"/>
</dbReference>
<dbReference type="InterPro" id="IPR017441">
    <property type="entry name" value="Protein_kinase_ATP_BS"/>
</dbReference>
<dbReference type="GO" id="GO:0016020">
    <property type="term" value="C:membrane"/>
    <property type="evidence" value="ECO:0007669"/>
    <property type="project" value="UniProtKB-SubCell"/>
</dbReference>
<evidence type="ECO:0000256" key="4">
    <source>
        <dbReference type="ARBA" id="ARBA00022692"/>
    </source>
</evidence>
<dbReference type="Gene3D" id="3.30.200.20">
    <property type="entry name" value="Phosphorylase Kinase, domain 1"/>
    <property type="match status" value="1"/>
</dbReference>
<feature type="domain" description="Protein kinase" evidence="15">
    <location>
        <begin position="319"/>
        <end position="593"/>
    </location>
</feature>
<dbReference type="Pfam" id="PF00069">
    <property type="entry name" value="Pkinase"/>
    <property type="match status" value="1"/>
</dbReference>
<dbReference type="InterPro" id="IPR000719">
    <property type="entry name" value="Prot_kinase_dom"/>
</dbReference>
<evidence type="ECO:0000256" key="6">
    <source>
        <dbReference type="ARBA" id="ARBA00022741"/>
    </source>
</evidence>
<evidence type="ECO:0000256" key="12">
    <source>
        <dbReference type="PROSITE-ProRule" id="PRU10141"/>
    </source>
</evidence>
<evidence type="ECO:0000256" key="13">
    <source>
        <dbReference type="SAM" id="Phobius"/>
    </source>
</evidence>
<evidence type="ECO:0000256" key="7">
    <source>
        <dbReference type="ARBA" id="ARBA00022777"/>
    </source>
</evidence>
<dbReference type="GO" id="GO:0005524">
    <property type="term" value="F:ATP binding"/>
    <property type="evidence" value="ECO:0007669"/>
    <property type="project" value="UniProtKB-UniRule"/>
</dbReference>
<sequence>MAMELLTLGLLASLLLHAAGAIDNNNISCAPVRCGNLSITYPFSLTGVQPPYCGYPALELACDAAGRAYLSRASRQHVYRVGDISYDNNSMVVAVEAAFAGDAACHVPDFNVSSALSLLPLDISGANRNLVFVYNCAVPPSVRLPRPCANRTMGAYITGRNENWGVPTNCSAVSLPVRGFHEGMELPAKDRYEGLISDGYLLEWTAVGDCAACKRKGGECRFVQLSFQCFCHDELLCTTTPQEIGSTARKIIIGFMLAATFLIFACAASAYTLIWYGKDNKLRVLSSNSMERNIEHLITLHGSLTPRSYEFSEVIRITSSFCNKLGQGGYGTVFSGRLDDGRLVAVKLLHISKGRGEDFVNEVMSISKTSHVNIVSLLGFCLEGSKRALIYEYMPNGSLDKYIYSEKPKEILGWEKLYKIAIGIARGLEYLHHSCNTRIVHFDIKPQNILLDKDFCPKIADFGLAKLSHSKESKLSVTCARGTIGFIAPEVLYPTFGVVSTKSDVYGYGMMLLEMTGGQKNVKTIVEKSSEKYFTDWIYDHFAKGDGLQTSEITSEFEEMAKRMALIGLWCIQVLPVHRPTITNVLDMFDRRLDELEMPPKQNFGQIIEDCSTNLSAESAQVLSECFKLG</sequence>
<keyword evidence="6 12" id="KW-0547">Nucleotide-binding</keyword>
<feature type="transmembrane region" description="Helical" evidence="13">
    <location>
        <begin position="251"/>
        <end position="276"/>
    </location>
</feature>
<comment type="subcellular location">
    <subcellularLocation>
        <location evidence="1">Membrane</location>
        <topology evidence="1">Single-pass type I membrane protein</topology>
    </subcellularLocation>
</comment>
<evidence type="ECO:0000259" key="15">
    <source>
        <dbReference type="PROSITE" id="PS50011"/>
    </source>
</evidence>
<reference evidence="16 17" key="2">
    <citation type="submission" date="2024-10" db="EMBL/GenBank/DDBJ databases">
        <authorList>
            <person name="Ryan C."/>
        </authorList>
    </citation>
    <scope>NUCLEOTIDE SEQUENCE [LARGE SCALE GENOMIC DNA]</scope>
</reference>
<evidence type="ECO:0000313" key="16">
    <source>
        <dbReference type="EMBL" id="CAL4977696.1"/>
    </source>
</evidence>
<keyword evidence="10 13" id="KW-0472">Membrane</keyword>
<evidence type="ECO:0000256" key="10">
    <source>
        <dbReference type="ARBA" id="ARBA00023136"/>
    </source>
</evidence>
<dbReference type="InterPro" id="IPR032872">
    <property type="entry name" value="WAK_assoc_C"/>
</dbReference>
<feature type="chain" id="PRO_5044867494" description="Protein kinase domain-containing protein" evidence="14">
    <location>
        <begin position="22"/>
        <end position="630"/>
    </location>
</feature>
<keyword evidence="4 13" id="KW-0812">Transmembrane</keyword>
<dbReference type="PROSITE" id="PS00107">
    <property type="entry name" value="PROTEIN_KINASE_ATP"/>
    <property type="match status" value="1"/>
</dbReference>
<dbReference type="Pfam" id="PF13947">
    <property type="entry name" value="GUB_WAK_bind"/>
    <property type="match status" value="1"/>
</dbReference>
<dbReference type="AlphaFoldDB" id="A0ABC9AFT2"/>
<dbReference type="InterPro" id="IPR008271">
    <property type="entry name" value="Ser/Thr_kinase_AS"/>
</dbReference>
<evidence type="ECO:0000256" key="3">
    <source>
        <dbReference type="ARBA" id="ARBA00022679"/>
    </source>
</evidence>
<keyword evidence="17" id="KW-1185">Reference proteome</keyword>
<evidence type="ECO:0000256" key="14">
    <source>
        <dbReference type="SAM" id="SignalP"/>
    </source>
</evidence>
<dbReference type="EMBL" id="OZ075130">
    <property type="protein sequence ID" value="CAL4977696.1"/>
    <property type="molecule type" value="Genomic_DNA"/>
</dbReference>
<dbReference type="InterPro" id="IPR011009">
    <property type="entry name" value="Kinase-like_dom_sf"/>
</dbReference>